<evidence type="ECO:0000256" key="1">
    <source>
        <dbReference type="SAM" id="Phobius"/>
    </source>
</evidence>
<dbReference type="Pfam" id="PF01757">
    <property type="entry name" value="Acyl_transf_3"/>
    <property type="match status" value="1"/>
</dbReference>
<name>A0ABZ2HZZ6_9HYPH</name>
<proteinExistence type="predicted"/>
<dbReference type="InterPro" id="IPR002656">
    <property type="entry name" value="Acyl_transf_3_dom"/>
</dbReference>
<protein>
    <submittedName>
        <fullName evidence="3">Acyltransferase</fullName>
        <ecNumber evidence="3">2.3.-.-</ecNumber>
    </submittedName>
</protein>
<feature type="transmembrane region" description="Helical" evidence="1">
    <location>
        <begin position="189"/>
        <end position="208"/>
    </location>
</feature>
<gene>
    <name evidence="3" type="ORF">V6617_01380</name>
</gene>
<dbReference type="RefSeq" id="WP_338608577.1">
    <property type="nucleotide sequence ID" value="NZ_CP146275.1"/>
</dbReference>
<feature type="domain" description="Acyltransferase 3" evidence="2">
    <location>
        <begin position="2"/>
        <end position="301"/>
    </location>
</feature>
<keyword evidence="3" id="KW-0808">Transferase</keyword>
<organism evidence="3 4">
    <name type="scientific">Pelagibacterium nitratireducens</name>
    <dbReference type="NCBI Taxonomy" id="1046114"/>
    <lineage>
        <taxon>Bacteria</taxon>
        <taxon>Pseudomonadati</taxon>
        <taxon>Pseudomonadota</taxon>
        <taxon>Alphaproteobacteria</taxon>
        <taxon>Hyphomicrobiales</taxon>
        <taxon>Devosiaceae</taxon>
        <taxon>Pelagibacterium</taxon>
    </lineage>
</organism>
<keyword evidence="1" id="KW-1133">Transmembrane helix</keyword>
<reference evidence="3 4" key="1">
    <citation type="submission" date="2024-02" db="EMBL/GenBank/DDBJ databases">
        <title>Complete genome sequence of Pelagibacterium nitratireducens ZH15.</title>
        <authorList>
            <person name="Zhao L.H."/>
        </authorList>
    </citation>
    <scope>NUCLEOTIDE SEQUENCE [LARGE SCALE GENOMIC DNA]</scope>
    <source>
        <strain evidence="3 4">ZH15</strain>
    </source>
</reference>
<feature type="transmembrane region" description="Helical" evidence="1">
    <location>
        <begin position="63"/>
        <end position="84"/>
    </location>
</feature>
<feature type="transmembrane region" description="Helical" evidence="1">
    <location>
        <begin position="260"/>
        <end position="278"/>
    </location>
</feature>
<dbReference type="PANTHER" id="PTHR23028">
    <property type="entry name" value="ACETYLTRANSFERASE"/>
    <property type="match status" value="1"/>
</dbReference>
<evidence type="ECO:0000259" key="2">
    <source>
        <dbReference type="Pfam" id="PF01757"/>
    </source>
</evidence>
<dbReference type="GO" id="GO:0016746">
    <property type="term" value="F:acyltransferase activity"/>
    <property type="evidence" value="ECO:0007669"/>
    <property type="project" value="UniProtKB-KW"/>
</dbReference>
<feature type="transmembrane region" description="Helical" evidence="1">
    <location>
        <begin position="284"/>
        <end position="305"/>
    </location>
</feature>
<evidence type="ECO:0000313" key="4">
    <source>
        <dbReference type="Proteomes" id="UP001369958"/>
    </source>
</evidence>
<keyword evidence="4" id="KW-1185">Reference proteome</keyword>
<dbReference type="Proteomes" id="UP001369958">
    <property type="component" value="Chromosome"/>
</dbReference>
<keyword evidence="1" id="KW-0812">Transmembrane</keyword>
<accession>A0ABZ2HZZ6</accession>
<sequence>MAFHYLYSGIVNNKINSVGHIEGVVGFVKYGYLGVEFFFIISGYVIFHSALRGDAAAFLAARCVRLFPAFWAAVIITSLAAQMWGTGLTAVTAPQFFANMTMFPYLFGEGYVDGVYWTLRYEWQFYLGVFLILLFVRPKRLTIFILIWPIYISANYFWLRGGLPLAGGYYAYFSAGALFAVFTVKRQWYVLAMLALSALLCLHFSLQNAAEMSLRSGREFSSIVVASAVLCMFFFFTFLQRSGIRDLRLPGSKTAGAMSYPLYLVHAHLGFMLISNFGSEENKILVYSCVSLLVMLIAYLIHSVVENLSKKFWKRLFKLTIHYPLDFVQSSLSKAFVLLQSSKRI</sequence>
<evidence type="ECO:0000313" key="3">
    <source>
        <dbReference type="EMBL" id="WWT33154.1"/>
    </source>
</evidence>
<keyword evidence="3" id="KW-0012">Acyltransferase</keyword>
<dbReference type="EMBL" id="CP146275">
    <property type="protein sequence ID" value="WWT33154.1"/>
    <property type="molecule type" value="Genomic_DNA"/>
</dbReference>
<dbReference type="EC" id="2.3.-.-" evidence="3"/>
<keyword evidence="1" id="KW-0472">Membrane</keyword>
<feature type="transmembrane region" description="Helical" evidence="1">
    <location>
        <begin position="30"/>
        <end position="51"/>
    </location>
</feature>
<feature type="transmembrane region" description="Helical" evidence="1">
    <location>
        <begin position="220"/>
        <end position="239"/>
    </location>
</feature>
<feature type="transmembrane region" description="Helical" evidence="1">
    <location>
        <begin position="165"/>
        <end position="182"/>
    </location>
</feature>
<dbReference type="PANTHER" id="PTHR23028:SF53">
    <property type="entry name" value="ACYL_TRANSF_3 DOMAIN-CONTAINING PROTEIN"/>
    <property type="match status" value="1"/>
</dbReference>
<dbReference type="InterPro" id="IPR050879">
    <property type="entry name" value="Acyltransferase_3"/>
</dbReference>